<dbReference type="Pfam" id="PF01042">
    <property type="entry name" value="Ribonuc_L-PSP"/>
    <property type="match status" value="1"/>
</dbReference>
<reference evidence="2" key="1">
    <citation type="submission" date="2008-01" db="EMBL/GenBank/DDBJ databases">
        <title>Complete sequence of plasmid1 pCAUL01 of Caulobacter sp. K31.</title>
        <authorList>
            <consortium name="US DOE Joint Genome Institute"/>
            <person name="Copeland A."/>
            <person name="Lucas S."/>
            <person name="Lapidus A."/>
            <person name="Barry K."/>
            <person name="Glavina del Rio T."/>
            <person name="Dalin E."/>
            <person name="Tice H."/>
            <person name="Pitluck S."/>
            <person name="Bruce D."/>
            <person name="Goodwin L."/>
            <person name="Thompson L.S."/>
            <person name="Brettin T."/>
            <person name="Detter J.C."/>
            <person name="Han C."/>
            <person name="Schmutz J."/>
            <person name="Larimer F."/>
            <person name="Land M."/>
            <person name="Hauser L."/>
            <person name="Kyrpides N."/>
            <person name="Kim E."/>
            <person name="Stephens C."/>
            <person name="Richardson P."/>
        </authorList>
    </citation>
    <scope>NUCLEOTIDE SEQUENCE [LARGE SCALE GENOMIC DNA]</scope>
    <source>
        <strain evidence="2">K31</strain>
        <plasmid evidence="2">pCAUL01</plasmid>
    </source>
</reference>
<protein>
    <submittedName>
        <fullName evidence="2">Endoribonuclease L-PSP</fullName>
    </submittedName>
</protein>
<gene>
    <name evidence="2" type="ordered locus">Caul_5083</name>
</gene>
<dbReference type="CDD" id="cd00448">
    <property type="entry name" value="YjgF_YER057c_UK114_family"/>
    <property type="match status" value="1"/>
</dbReference>
<dbReference type="HOGENOM" id="CLU_100715_7_3_5"/>
<proteinExistence type="predicted"/>
<keyword evidence="1" id="KW-0732">Signal</keyword>
<name>B0T928_CAUSK</name>
<dbReference type="InterPro" id="IPR035959">
    <property type="entry name" value="RutC-like_sf"/>
</dbReference>
<keyword evidence="2" id="KW-0614">Plasmid</keyword>
<dbReference type="InterPro" id="IPR006175">
    <property type="entry name" value="YjgF/YER057c/UK114"/>
</dbReference>
<organism evidence="2">
    <name type="scientific">Caulobacter sp. (strain K31)</name>
    <dbReference type="NCBI Taxonomy" id="366602"/>
    <lineage>
        <taxon>Bacteria</taxon>
        <taxon>Pseudomonadati</taxon>
        <taxon>Pseudomonadota</taxon>
        <taxon>Alphaproteobacteria</taxon>
        <taxon>Caulobacterales</taxon>
        <taxon>Caulobacteraceae</taxon>
        <taxon>Caulobacter</taxon>
    </lineage>
</organism>
<dbReference type="AlphaFoldDB" id="B0T928"/>
<evidence type="ECO:0000313" key="2">
    <source>
        <dbReference type="EMBL" id="ABZ74203.1"/>
    </source>
</evidence>
<dbReference type="GO" id="GO:0019239">
    <property type="term" value="F:deaminase activity"/>
    <property type="evidence" value="ECO:0007669"/>
    <property type="project" value="TreeGrafter"/>
</dbReference>
<dbReference type="OrthoDB" id="9809792at2"/>
<geneLocation type="plasmid" evidence="2">
    <name>pCAUL01</name>
</geneLocation>
<dbReference type="PANTHER" id="PTHR11803:SF39">
    <property type="entry name" value="2-IMINOBUTANOATE_2-IMINOPROPANOATE DEAMINASE"/>
    <property type="match status" value="1"/>
</dbReference>
<dbReference type="SUPFAM" id="SSF55298">
    <property type="entry name" value="YjgF-like"/>
    <property type="match status" value="1"/>
</dbReference>
<accession>B0T928</accession>
<evidence type="ECO:0000256" key="1">
    <source>
        <dbReference type="SAM" id="SignalP"/>
    </source>
</evidence>
<sequence length="157" mass="16758">MTLRNRATVLALTTVLAGAGHAGSVQAASEAVYYRQPESAQPFSEAVRAGDLLIVSGQIGKVAGATPEETFERSARQALDRIGQILGRHGSGFDDVVKCTVMLTDMKTWPAFNAVYASYFKPDRLPARSAFGVTSLAREAPLEVECWAYAPLAPAGR</sequence>
<dbReference type="Gene3D" id="3.30.1330.40">
    <property type="entry name" value="RutC-like"/>
    <property type="match status" value="1"/>
</dbReference>
<dbReference type="GO" id="GO:0005829">
    <property type="term" value="C:cytosol"/>
    <property type="evidence" value="ECO:0007669"/>
    <property type="project" value="TreeGrafter"/>
</dbReference>
<dbReference type="PANTHER" id="PTHR11803">
    <property type="entry name" value="2-IMINOBUTANOATE/2-IMINOPROPANOATE DEAMINASE RIDA"/>
    <property type="match status" value="1"/>
</dbReference>
<feature type="chain" id="PRO_5002756136" evidence="1">
    <location>
        <begin position="28"/>
        <end position="157"/>
    </location>
</feature>
<feature type="signal peptide" evidence="1">
    <location>
        <begin position="1"/>
        <end position="27"/>
    </location>
</feature>
<dbReference type="KEGG" id="cak:Caul_5083"/>
<dbReference type="EMBL" id="CP000928">
    <property type="protein sequence ID" value="ABZ74203.1"/>
    <property type="molecule type" value="Genomic_DNA"/>
</dbReference>